<protein>
    <submittedName>
        <fullName evidence="5">Uncharacterized protein</fullName>
    </submittedName>
</protein>
<feature type="repeat" description="ANK" evidence="3">
    <location>
        <begin position="291"/>
        <end position="324"/>
    </location>
</feature>
<name>A0A6H5J1Z8_9HYME</name>
<dbReference type="InterPro" id="IPR036770">
    <property type="entry name" value="Ankyrin_rpt-contain_sf"/>
</dbReference>
<dbReference type="PROSITE" id="PS50088">
    <property type="entry name" value="ANK_REPEAT"/>
    <property type="match status" value="4"/>
</dbReference>
<dbReference type="OrthoDB" id="539213at2759"/>
<dbReference type="PRINTS" id="PR01415">
    <property type="entry name" value="ANKYRIN"/>
</dbReference>
<dbReference type="InterPro" id="IPR002110">
    <property type="entry name" value="Ankyrin_rpt"/>
</dbReference>
<accession>A0A6H5J1Z8</accession>
<dbReference type="PANTHER" id="PTHR24123">
    <property type="entry name" value="ANKYRIN REPEAT-CONTAINING"/>
    <property type="match status" value="1"/>
</dbReference>
<feature type="compositionally biased region" description="Low complexity" evidence="4">
    <location>
        <begin position="605"/>
        <end position="615"/>
    </location>
</feature>
<keyword evidence="2 3" id="KW-0040">ANK repeat</keyword>
<gene>
    <name evidence="5" type="ORF">TBRA_LOCUS13958</name>
</gene>
<feature type="repeat" description="ANK" evidence="3">
    <location>
        <begin position="176"/>
        <end position="208"/>
    </location>
</feature>
<dbReference type="SUPFAM" id="SSF48403">
    <property type="entry name" value="Ankyrin repeat"/>
    <property type="match status" value="1"/>
</dbReference>
<proteinExistence type="predicted"/>
<dbReference type="SMART" id="SM00248">
    <property type="entry name" value="ANK"/>
    <property type="match status" value="6"/>
</dbReference>
<dbReference type="EMBL" id="CADCXV010001183">
    <property type="protein sequence ID" value="CAB0042333.1"/>
    <property type="molecule type" value="Genomic_DNA"/>
</dbReference>
<reference evidence="5 6" key="1">
    <citation type="submission" date="2020-02" db="EMBL/GenBank/DDBJ databases">
        <authorList>
            <person name="Ferguson B K."/>
        </authorList>
    </citation>
    <scope>NUCLEOTIDE SEQUENCE [LARGE SCALE GENOMIC DNA]</scope>
</reference>
<evidence type="ECO:0000256" key="3">
    <source>
        <dbReference type="PROSITE-ProRule" id="PRU00023"/>
    </source>
</evidence>
<sequence length="629" mass="72043">MQLLDLSIHFITEGNLGRLSEKDDGYIFGKRYVSFYGNVHFLGLCVVAVFFSKSRWADISERQLNNFQIQTNIVKSYKGQIPNLRDIFRTEQMDCLLSVAVIYKHHGDNNFDRGKLIIEFVIKTDYKDQPDLDKDGKPLSRRFTAVHCAARHGYFSDVRELFKIYDKFGVNYSDKSGLTHFHAACLSGCDEVVKKFLEFGQDPNCRPEESVDPPLHLALTSGRREATKIAESLLKIGANPNLANYNGLTPLHVICTNRGLLYEDDFTMLKMLFDIADSKYQTLQIDARDKWGRTPLHLALAHCHDEEIVRLLMTRGADPNLADVNGLTPLHIICQKSCETSWVETFFKISDDWHRTLQLDVRDKWGRTPLQLAAAYLLPNTLNILLDRGADLSSFIFLNEGHLEMISQAVDGLRRLKLGLAYAALTIVDHLESRGYKLNRSDALKVMNVFAKHGIFEKSECLEFLRNDKEFVSEAKQMMVIPNLSLYKLLRLRPKLVEKLLTRMDYLKFACESNYYLSLSEEAYQACTEYLGEIMSRGFFRRWALDAILDLTGKRLPSFFHSDKSFRSKLSIVSEKKKNKDNNNKKTKEESRDCTFAVTRPATTHATTTTTTTTTRVSQRRDCAGIPRI</sequence>
<evidence type="ECO:0000256" key="4">
    <source>
        <dbReference type="SAM" id="MobiDB-lite"/>
    </source>
</evidence>
<evidence type="ECO:0000256" key="2">
    <source>
        <dbReference type="ARBA" id="ARBA00023043"/>
    </source>
</evidence>
<feature type="region of interest" description="Disordered" evidence="4">
    <location>
        <begin position="605"/>
        <end position="629"/>
    </location>
</feature>
<keyword evidence="1" id="KW-0677">Repeat</keyword>
<dbReference type="InterPro" id="IPR051165">
    <property type="entry name" value="Multifunctional_ANK_Repeat"/>
</dbReference>
<evidence type="ECO:0000313" key="5">
    <source>
        <dbReference type="EMBL" id="CAB0042333.1"/>
    </source>
</evidence>
<evidence type="ECO:0000313" key="6">
    <source>
        <dbReference type="Proteomes" id="UP000479190"/>
    </source>
</evidence>
<evidence type="ECO:0000256" key="1">
    <source>
        <dbReference type="ARBA" id="ARBA00022737"/>
    </source>
</evidence>
<dbReference type="PROSITE" id="PS50297">
    <property type="entry name" value="ANK_REP_REGION"/>
    <property type="match status" value="3"/>
</dbReference>
<organism evidence="5 6">
    <name type="scientific">Trichogramma brassicae</name>
    <dbReference type="NCBI Taxonomy" id="86971"/>
    <lineage>
        <taxon>Eukaryota</taxon>
        <taxon>Metazoa</taxon>
        <taxon>Ecdysozoa</taxon>
        <taxon>Arthropoda</taxon>
        <taxon>Hexapoda</taxon>
        <taxon>Insecta</taxon>
        <taxon>Pterygota</taxon>
        <taxon>Neoptera</taxon>
        <taxon>Endopterygota</taxon>
        <taxon>Hymenoptera</taxon>
        <taxon>Apocrita</taxon>
        <taxon>Proctotrupomorpha</taxon>
        <taxon>Chalcidoidea</taxon>
        <taxon>Trichogrammatidae</taxon>
        <taxon>Trichogramma</taxon>
    </lineage>
</organism>
<dbReference type="Gene3D" id="1.25.40.20">
    <property type="entry name" value="Ankyrin repeat-containing domain"/>
    <property type="match status" value="1"/>
</dbReference>
<feature type="repeat" description="ANK" evidence="3">
    <location>
        <begin position="365"/>
        <end position="393"/>
    </location>
</feature>
<keyword evidence="6" id="KW-1185">Reference proteome</keyword>
<dbReference type="AlphaFoldDB" id="A0A6H5J1Z8"/>
<dbReference type="Pfam" id="PF12796">
    <property type="entry name" value="Ank_2"/>
    <property type="match status" value="2"/>
</dbReference>
<dbReference type="Proteomes" id="UP000479190">
    <property type="component" value="Unassembled WGS sequence"/>
</dbReference>
<feature type="repeat" description="ANK" evidence="3">
    <location>
        <begin position="210"/>
        <end position="245"/>
    </location>
</feature>
<dbReference type="PANTHER" id="PTHR24123:SF142">
    <property type="entry name" value="ANKYRIN"/>
    <property type="match status" value="1"/>
</dbReference>